<dbReference type="PANTHER" id="PTHR42928:SF5">
    <property type="entry name" value="BLR1237 PROTEIN"/>
    <property type="match status" value="1"/>
</dbReference>
<dbReference type="EMBL" id="BMCP01000001">
    <property type="protein sequence ID" value="GGE30846.1"/>
    <property type="molecule type" value="Genomic_DNA"/>
</dbReference>
<dbReference type="InterPro" id="IPR042100">
    <property type="entry name" value="Bug_dom1"/>
</dbReference>
<dbReference type="Proteomes" id="UP000602745">
    <property type="component" value="Unassembled WGS sequence"/>
</dbReference>
<protein>
    <submittedName>
        <fullName evidence="2">MFS transporter</fullName>
    </submittedName>
</protein>
<name>A0A8J2VMA3_9RHOB</name>
<dbReference type="Gene3D" id="3.40.190.10">
    <property type="entry name" value="Periplasmic binding protein-like II"/>
    <property type="match status" value="1"/>
</dbReference>
<comment type="similarity">
    <text evidence="1">Belongs to the UPF0065 (bug) family.</text>
</comment>
<proteinExistence type="inferred from homology"/>
<evidence type="ECO:0000313" key="3">
    <source>
        <dbReference type="Proteomes" id="UP000602745"/>
    </source>
</evidence>
<organism evidence="2 3">
    <name type="scientific">Agaricicola taiwanensis</name>
    <dbReference type="NCBI Taxonomy" id="591372"/>
    <lineage>
        <taxon>Bacteria</taxon>
        <taxon>Pseudomonadati</taxon>
        <taxon>Pseudomonadota</taxon>
        <taxon>Alphaproteobacteria</taxon>
        <taxon>Rhodobacterales</taxon>
        <taxon>Paracoccaceae</taxon>
        <taxon>Agaricicola</taxon>
    </lineage>
</organism>
<evidence type="ECO:0000256" key="1">
    <source>
        <dbReference type="ARBA" id="ARBA00006987"/>
    </source>
</evidence>
<dbReference type="PANTHER" id="PTHR42928">
    <property type="entry name" value="TRICARBOXYLATE-BINDING PROTEIN"/>
    <property type="match status" value="1"/>
</dbReference>
<reference evidence="2" key="2">
    <citation type="submission" date="2020-09" db="EMBL/GenBank/DDBJ databases">
        <authorList>
            <person name="Sun Q."/>
            <person name="Sedlacek I."/>
        </authorList>
    </citation>
    <scope>NUCLEOTIDE SEQUENCE</scope>
    <source>
        <strain evidence="2">CCM 7684</strain>
    </source>
</reference>
<dbReference type="PIRSF" id="PIRSF017082">
    <property type="entry name" value="YflP"/>
    <property type="match status" value="1"/>
</dbReference>
<dbReference type="Pfam" id="PF03401">
    <property type="entry name" value="TctC"/>
    <property type="match status" value="1"/>
</dbReference>
<comment type="caution">
    <text evidence="2">The sequence shown here is derived from an EMBL/GenBank/DDBJ whole genome shotgun (WGS) entry which is preliminary data.</text>
</comment>
<keyword evidence="3" id="KW-1185">Reference proteome</keyword>
<sequence>MQLNPFVLEKAGPVLMKQTFAMGITASVGTGTEALALKYPSRPITLNVGFAPGGPNDILGRLVAKALSARLGQPVSVENLPGESGNIATEAAVKSAPDGHTLLLLGPANVINISIHKELSYDFQKDIIPVAGITREPLVMVVHPSVPARTVPEFIAYAKTKPADLRVASTGNGSSPHVTMVLFNSMTGLDLPIEHFQGGGPALKNIISGSTKMMFEPMSASIDLVRSGKLRALAVTTAGPSASLPGIPAVAETIAGFEASAVTGIGTPAGTPKEIVDKLNAEINAALSDPAVLAELAATGGEHIGGSPEDFANVLEGEIAKWSAVVKAAGVTAD</sequence>
<dbReference type="SUPFAM" id="SSF53850">
    <property type="entry name" value="Periplasmic binding protein-like II"/>
    <property type="match status" value="1"/>
</dbReference>
<gene>
    <name evidence="2" type="ORF">GCM10007276_05060</name>
</gene>
<reference evidence="2" key="1">
    <citation type="journal article" date="2014" name="Int. J. Syst. Evol. Microbiol.">
        <title>Complete genome sequence of Corynebacterium casei LMG S-19264T (=DSM 44701T), isolated from a smear-ripened cheese.</title>
        <authorList>
            <consortium name="US DOE Joint Genome Institute (JGI-PGF)"/>
            <person name="Walter F."/>
            <person name="Albersmeier A."/>
            <person name="Kalinowski J."/>
            <person name="Ruckert C."/>
        </authorList>
    </citation>
    <scope>NUCLEOTIDE SEQUENCE</scope>
    <source>
        <strain evidence="2">CCM 7684</strain>
    </source>
</reference>
<dbReference type="InterPro" id="IPR005064">
    <property type="entry name" value="BUG"/>
</dbReference>
<accession>A0A8J2VMA3</accession>
<evidence type="ECO:0000313" key="2">
    <source>
        <dbReference type="EMBL" id="GGE30846.1"/>
    </source>
</evidence>
<dbReference type="AlphaFoldDB" id="A0A8J2VMA3"/>
<dbReference type="Gene3D" id="3.40.190.150">
    <property type="entry name" value="Bordetella uptake gene, domain 1"/>
    <property type="match status" value="1"/>
</dbReference>